<keyword evidence="3" id="KW-0349">Heme</keyword>
<evidence type="ECO:0000256" key="2">
    <source>
        <dbReference type="ARBA" id="ARBA00022559"/>
    </source>
</evidence>
<reference evidence="10 11" key="1">
    <citation type="submission" date="2017-04" db="EMBL/GenBank/DDBJ databases">
        <title>Genome Sequence of the Model Brown-Rot Fungus Postia placenta SB12.</title>
        <authorList>
            <consortium name="DOE Joint Genome Institute"/>
            <person name="Gaskell J."/>
            <person name="Kersten P."/>
            <person name="Larrondo L.F."/>
            <person name="Canessa P."/>
            <person name="Martinez D."/>
            <person name="Hibbett D."/>
            <person name="Schmoll M."/>
            <person name="Kubicek C.P."/>
            <person name="Martinez A.T."/>
            <person name="Yadav J."/>
            <person name="Master E."/>
            <person name="Magnuson J.K."/>
            <person name="James T."/>
            <person name="Yaver D."/>
            <person name="Berka R."/>
            <person name="Labutti K."/>
            <person name="Lipzen A."/>
            <person name="Aerts A."/>
            <person name="Barry K."/>
            <person name="Henrissat B."/>
            <person name="Blanchette R."/>
            <person name="Grigoriev I."/>
            <person name="Cullen D."/>
        </authorList>
    </citation>
    <scope>NUCLEOTIDE SEQUENCE [LARGE SCALE GENOMIC DNA]</scope>
    <source>
        <strain evidence="10 11">MAD-698-R-SB12</strain>
    </source>
</reference>
<dbReference type="Gene3D" id="1.10.489.10">
    <property type="entry name" value="Chloroperoxidase-like"/>
    <property type="match status" value="1"/>
</dbReference>
<dbReference type="PANTHER" id="PTHR33577:SF18">
    <property type="entry name" value="HEME HALOPEROXIDASE FAMILY PROFILE DOMAIN-CONTAINING PROTEIN"/>
    <property type="match status" value="1"/>
</dbReference>
<dbReference type="InterPro" id="IPR000028">
    <property type="entry name" value="Chloroperoxidase"/>
</dbReference>
<dbReference type="GO" id="GO:0004601">
    <property type="term" value="F:peroxidase activity"/>
    <property type="evidence" value="ECO:0007669"/>
    <property type="project" value="UniProtKB-KW"/>
</dbReference>
<comment type="similarity">
    <text evidence="7">Belongs to the chloroperoxidase family.</text>
</comment>
<dbReference type="RefSeq" id="XP_024337438.1">
    <property type="nucleotide sequence ID" value="XM_024477780.1"/>
</dbReference>
<gene>
    <name evidence="10" type="ORF">POSPLADRAFT_1040674</name>
</gene>
<evidence type="ECO:0000313" key="11">
    <source>
        <dbReference type="Proteomes" id="UP000194127"/>
    </source>
</evidence>
<evidence type="ECO:0000256" key="8">
    <source>
        <dbReference type="SAM" id="MobiDB-lite"/>
    </source>
</evidence>
<dbReference type="GO" id="GO:0046872">
    <property type="term" value="F:metal ion binding"/>
    <property type="evidence" value="ECO:0007669"/>
    <property type="project" value="UniProtKB-KW"/>
</dbReference>
<feature type="compositionally biased region" description="Basic residues" evidence="8">
    <location>
        <begin position="321"/>
        <end position="330"/>
    </location>
</feature>
<evidence type="ECO:0000256" key="3">
    <source>
        <dbReference type="ARBA" id="ARBA00022617"/>
    </source>
</evidence>
<evidence type="ECO:0000256" key="4">
    <source>
        <dbReference type="ARBA" id="ARBA00022723"/>
    </source>
</evidence>
<name>A0A1X6MW94_9APHY</name>
<evidence type="ECO:0000256" key="5">
    <source>
        <dbReference type="ARBA" id="ARBA00023002"/>
    </source>
</evidence>
<keyword evidence="6" id="KW-0408">Iron</keyword>
<sequence length="423" mass="46561">MSASQEHTHQHGECPVTGKKNGFCPAQTGDSRSPCPALNTLANHGYIPRDGKCITPHVLMHGLRKGYRLSAPLAWVLVHGGFYLLGQRRQRICLHDLSRHMCIEHDASLVHPDVEHRDEYAPIHVHKDMLEGLMAFSADGHLMTPDDIARARVLREAEYLKPMDRLHAEIARGEMAIVMHLFNNPAPDPSLPAHPPSFLGKLKRFFKGKCSASGQHHAQPLPGVPLDLLRVWLHEERLPDGWEPYHHTGLVHTFEMSTRIRTEMNKLAKEVAKEKALLRSSTEAEQEVIAAAVTAAPDEPPFGIVLEQGEIGDEPLSDPPRHHHHHHHHQPSPSGTLRSTASTSSSASASLQVETPITPDAAVPQTILELPVLTDSPLDSPQVEEKITVITKLRPVRDISYSAGSEGELEGVAELPRVAVAAC</sequence>
<keyword evidence="2" id="KW-0575">Peroxidase</keyword>
<evidence type="ECO:0000256" key="7">
    <source>
        <dbReference type="ARBA" id="ARBA00025795"/>
    </source>
</evidence>
<protein>
    <recommendedName>
        <fullName evidence="9">Heme haloperoxidase family profile domain-containing protein</fullName>
    </recommendedName>
</protein>
<feature type="region of interest" description="Disordered" evidence="8">
    <location>
        <begin position="310"/>
        <end position="353"/>
    </location>
</feature>
<evidence type="ECO:0000259" key="9">
    <source>
        <dbReference type="PROSITE" id="PS51405"/>
    </source>
</evidence>
<dbReference type="AlphaFoldDB" id="A0A1X6MW94"/>
<dbReference type="Proteomes" id="UP000194127">
    <property type="component" value="Unassembled WGS sequence"/>
</dbReference>
<organism evidence="10 11">
    <name type="scientific">Postia placenta MAD-698-R-SB12</name>
    <dbReference type="NCBI Taxonomy" id="670580"/>
    <lineage>
        <taxon>Eukaryota</taxon>
        <taxon>Fungi</taxon>
        <taxon>Dikarya</taxon>
        <taxon>Basidiomycota</taxon>
        <taxon>Agaricomycotina</taxon>
        <taxon>Agaricomycetes</taxon>
        <taxon>Polyporales</taxon>
        <taxon>Adustoporiaceae</taxon>
        <taxon>Rhodonia</taxon>
    </lineage>
</organism>
<dbReference type="InterPro" id="IPR036851">
    <property type="entry name" value="Chloroperoxidase-like_sf"/>
</dbReference>
<proteinExistence type="inferred from homology"/>
<accession>A0A1X6MW94</accession>
<dbReference type="SUPFAM" id="SSF47571">
    <property type="entry name" value="Cloroperoxidase"/>
    <property type="match status" value="1"/>
</dbReference>
<keyword evidence="4" id="KW-0479">Metal-binding</keyword>
<comment type="cofactor">
    <cofactor evidence="1">
        <name>heme b</name>
        <dbReference type="ChEBI" id="CHEBI:60344"/>
    </cofactor>
</comment>
<keyword evidence="11" id="KW-1185">Reference proteome</keyword>
<feature type="domain" description="Heme haloperoxidase family profile" evidence="9">
    <location>
        <begin position="19"/>
        <end position="258"/>
    </location>
</feature>
<dbReference type="GeneID" id="36322730"/>
<dbReference type="OrthoDB" id="407298at2759"/>
<evidence type="ECO:0000313" key="10">
    <source>
        <dbReference type="EMBL" id="OSX60644.1"/>
    </source>
</evidence>
<dbReference type="EMBL" id="KZ110600">
    <property type="protein sequence ID" value="OSX60644.1"/>
    <property type="molecule type" value="Genomic_DNA"/>
</dbReference>
<evidence type="ECO:0000256" key="6">
    <source>
        <dbReference type="ARBA" id="ARBA00023004"/>
    </source>
</evidence>
<dbReference type="PROSITE" id="PS51405">
    <property type="entry name" value="HEME_HALOPEROXIDASE"/>
    <property type="match status" value="1"/>
</dbReference>
<feature type="compositionally biased region" description="Low complexity" evidence="8">
    <location>
        <begin position="339"/>
        <end position="350"/>
    </location>
</feature>
<evidence type="ECO:0000256" key="1">
    <source>
        <dbReference type="ARBA" id="ARBA00001970"/>
    </source>
</evidence>
<keyword evidence="5" id="KW-0560">Oxidoreductase</keyword>
<dbReference type="PANTHER" id="PTHR33577">
    <property type="entry name" value="STERIGMATOCYSTIN BIOSYNTHESIS PEROXIDASE STCC-RELATED"/>
    <property type="match status" value="1"/>
</dbReference>
<dbReference type="Pfam" id="PF01328">
    <property type="entry name" value="Peroxidase_2"/>
    <property type="match status" value="1"/>
</dbReference>